<feature type="transmembrane region" description="Helical" evidence="1">
    <location>
        <begin position="130"/>
        <end position="150"/>
    </location>
</feature>
<dbReference type="AlphaFoldDB" id="A0A6N8H8B9"/>
<evidence type="ECO:0000256" key="1">
    <source>
        <dbReference type="SAM" id="Phobius"/>
    </source>
</evidence>
<evidence type="ECO:0000259" key="2">
    <source>
        <dbReference type="Pfam" id="PF06580"/>
    </source>
</evidence>
<feature type="transmembrane region" description="Helical" evidence="1">
    <location>
        <begin position="60"/>
        <end position="81"/>
    </location>
</feature>
<name>A0A6N8H8B9_9FLAO</name>
<keyword evidence="3" id="KW-0418">Kinase</keyword>
<gene>
    <name evidence="3" type="ORF">GN157_00480</name>
</gene>
<comment type="caution">
    <text evidence="3">The sequence shown here is derived from an EMBL/GenBank/DDBJ whole genome shotgun (WGS) entry which is preliminary data.</text>
</comment>
<keyword evidence="4" id="KW-1185">Reference proteome</keyword>
<reference evidence="3 4" key="1">
    <citation type="submission" date="2019-12" db="EMBL/GenBank/DDBJ databases">
        <authorList>
            <person name="Sun J.-Q."/>
        </authorList>
    </citation>
    <scope>NUCLEOTIDE SEQUENCE [LARGE SCALE GENOMIC DNA]</scope>
    <source>
        <strain evidence="3 4">JCM 17928</strain>
    </source>
</reference>
<dbReference type="GO" id="GO:0016020">
    <property type="term" value="C:membrane"/>
    <property type="evidence" value="ECO:0007669"/>
    <property type="project" value="InterPro"/>
</dbReference>
<feature type="transmembrane region" description="Helical" evidence="1">
    <location>
        <begin position="25"/>
        <end position="40"/>
    </location>
</feature>
<dbReference type="GO" id="GO:0000155">
    <property type="term" value="F:phosphorelay sensor kinase activity"/>
    <property type="evidence" value="ECO:0007669"/>
    <property type="project" value="InterPro"/>
</dbReference>
<keyword evidence="3" id="KW-0808">Transferase</keyword>
<dbReference type="PANTHER" id="PTHR34220">
    <property type="entry name" value="SENSOR HISTIDINE KINASE YPDA"/>
    <property type="match status" value="1"/>
</dbReference>
<dbReference type="InterPro" id="IPR010559">
    <property type="entry name" value="Sig_transdc_His_kin_internal"/>
</dbReference>
<sequence length="358" mass="42139">MGLDNFCFNNKSWFVEFFIGKRYRVYRHLLILTYLLLVMYDPNGVKEYSGPYNYYNKTIWFGYFLLMVYINMYVLIPRFLLKSRFVTYLISLIAMVVCSYAMIRIVRTTYIEPYRVLPDKMHHLGIYREILNVSNILIMLVFSSTAIKLFQEWVYNTNRINELERNSLEIELKELKNQVNPHFLFNMLNNVSVLVKKDTDKASQVIMKLSGFLRHLLYQNRRDAVALVTEIQFLNDFLELENIRRDDFSFTIDMVCENEIKMIMLPPNLFVTFVENAVKHSVDLDNPSHIDIGFGVVDHKLVFSCVNTKPEEPTAVNNEGGLGLINIKRQLELLYGETFELDINETDTQFMVKLTLLV</sequence>
<accession>A0A6N8H8B9</accession>
<proteinExistence type="predicted"/>
<dbReference type="OrthoDB" id="9809908at2"/>
<organism evidence="3 4">
    <name type="scientific">Flavobacterium rakeshii</name>
    <dbReference type="NCBI Taxonomy" id="1038845"/>
    <lineage>
        <taxon>Bacteria</taxon>
        <taxon>Pseudomonadati</taxon>
        <taxon>Bacteroidota</taxon>
        <taxon>Flavobacteriia</taxon>
        <taxon>Flavobacteriales</taxon>
        <taxon>Flavobacteriaceae</taxon>
        <taxon>Flavobacterium</taxon>
    </lineage>
</organism>
<feature type="transmembrane region" description="Helical" evidence="1">
    <location>
        <begin position="88"/>
        <end position="110"/>
    </location>
</feature>
<keyword evidence="1" id="KW-0472">Membrane</keyword>
<feature type="domain" description="Signal transduction histidine kinase internal region" evidence="2">
    <location>
        <begin position="171"/>
        <end position="246"/>
    </location>
</feature>
<keyword evidence="1" id="KW-1133">Transmembrane helix</keyword>
<evidence type="ECO:0000313" key="4">
    <source>
        <dbReference type="Proteomes" id="UP000433945"/>
    </source>
</evidence>
<dbReference type="InterPro" id="IPR050640">
    <property type="entry name" value="Bact_2-comp_sensor_kinase"/>
</dbReference>
<evidence type="ECO:0000313" key="3">
    <source>
        <dbReference type="EMBL" id="MUV02173.1"/>
    </source>
</evidence>
<dbReference type="InterPro" id="IPR036890">
    <property type="entry name" value="HATPase_C_sf"/>
</dbReference>
<dbReference type="EMBL" id="WOWP01000001">
    <property type="protein sequence ID" value="MUV02173.1"/>
    <property type="molecule type" value="Genomic_DNA"/>
</dbReference>
<keyword evidence="1" id="KW-0812">Transmembrane</keyword>
<protein>
    <submittedName>
        <fullName evidence="3">Histidine kinase</fullName>
    </submittedName>
</protein>
<dbReference type="Pfam" id="PF06580">
    <property type="entry name" value="His_kinase"/>
    <property type="match status" value="1"/>
</dbReference>
<dbReference type="SUPFAM" id="SSF55874">
    <property type="entry name" value="ATPase domain of HSP90 chaperone/DNA topoisomerase II/histidine kinase"/>
    <property type="match status" value="1"/>
</dbReference>
<dbReference type="PANTHER" id="PTHR34220:SF7">
    <property type="entry name" value="SENSOR HISTIDINE KINASE YPDA"/>
    <property type="match status" value="1"/>
</dbReference>
<dbReference type="Gene3D" id="3.30.565.10">
    <property type="entry name" value="Histidine kinase-like ATPase, C-terminal domain"/>
    <property type="match status" value="1"/>
</dbReference>
<dbReference type="Proteomes" id="UP000433945">
    <property type="component" value="Unassembled WGS sequence"/>
</dbReference>